<feature type="non-terminal residue" evidence="1">
    <location>
        <position position="69"/>
    </location>
</feature>
<feature type="non-terminal residue" evidence="1">
    <location>
        <position position="1"/>
    </location>
</feature>
<gene>
    <name evidence="1" type="ORF">KFL_013940010</name>
</gene>
<name>A0A1Y1IWY7_KLENI</name>
<dbReference type="EMBL" id="DF238343">
    <property type="protein sequence ID" value="GAQ93257.1"/>
    <property type="molecule type" value="Genomic_DNA"/>
</dbReference>
<organism evidence="1 2">
    <name type="scientific">Klebsormidium nitens</name>
    <name type="common">Green alga</name>
    <name type="synonym">Ulothrix nitens</name>
    <dbReference type="NCBI Taxonomy" id="105231"/>
    <lineage>
        <taxon>Eukaryota</taxon>
        <taxon>Viridiplantae</taxon>
        <taxon>Streptophyta</taxon>
        <taxon>Klebsormidiophyceae</taxon>
        <taxon>Klebsormidiales</taxon>
        <taxon>Klebsormidiaceae</taxon>
        <taxon>Klebsormidium</taxon>
    </lineage>
</organism>
<reference evidence="1 2" key="1">
    <citation type="journal article" date="2014" name="Nat. Commun.">
        <title>Klebsormidium flaccidum genome reveals primary factors for plant terrestrial adaptation.</title>
        <authorList>
            <person name="Hori K."/>
            <person name="Maruyama F."/>
            <person name="Fujisawa T."/>
            <person name="Togashi T."/>
            <person name="Yamamoto N."/>
            <person name="Seo M."/>
            <person name="Sato S."/>
            <person name="Yamada T."/>
            <person name="Mori H."/>
            <person name="Tajima N."/>
            <person name="Moriyama T."/>
            <person name="Ikeuchi M."/>
            <person name="Watanabe M."/>
            <person name="Wada H."/>
            <person name="Kobayashi K."/>
            <person name="Saito M."/>
            <person name="Masuda T."/>
            <person name="Sasaki-Sekimoto Y."/>
            <person name="Mashiguchi K."/>
            <person name="Awai K."/>
            <person name="Shimojima M."/>
            <person name="Masuda S."/>
            <person name="Iwai M."/>
            <person name="Nobusawa T."/>
            <person name="Narise T."/>
            <person name="Kondo S."/>
            <person name="Saito H."/>
            <person name="Sato R."/>
            <person name="Murakawa M."/>
            <person name="Ihara Y."/>
            <person name="Oshima-Yamada Y."/>
            <person name="Ohtaka K."/>
            <person name="Satoh M."/>
            <person name="Sonobe K."/>
            <person name="Ishii M."/>
            <person name="Ohtani R."/>
            <person name="Kanamori-Sato M."/>
            <person name="Honoki R."/>
            <person name="Miyazaki D."/>
            <person name="Mochizuki H."/>
            <person name="Umetsu J."/>
            <person name="Higashi K."/>
            <person name="Shibata D."/>
            <person name="Kamiya Y."/>
            <person name="Sato N."/>
            <person name="Nakamura Y."/>
            <person name="Tabata S."/>
            <person name="Ida S."/>
            <person name="Kurokawa K."/>
            <person name="Ohta H."/>
        </authorList>
    </citation>
    <scope>NUCLEOTIDE SEQUENCE [LARGE SCALE GENOMIC DNA]</scope>
    <source>
        <strain evidence="1 2">NIES-2285</strain>
    </source>
</reference>
<keyword evidence="2" id="KW-1185">Reference proteome</keyword>
<proteinExistence type="predicted"/>
<dbReference type="AlphaFoldDB" id="A0A1Y1IWY7"/>
<evidence type="ECO:0000313" key="2">
    <source>
        <dbReference type="Proteomes" id="UP000054558"/>
    </source>
</evidence>
<evidence type="ECO:0000313" key="1">
    <source>
        <dbReference type="EMBL" id="GAQ93257.1"/>
    </source>
</evidence>
<sequence>IILAFTLLAHTYTLHDVCAPHLPSLNDAPDDTYNDRRHTTCPTTTLSCRQVYRGAAWTRDVPLALHTSA</sequence>
<dbReference type="Proteomes" id="UP000054558">
    <property type="component" value="Unassembled WGS sequence"/>
</dbReference>
<dbReference type="OMA" id="NDRRHTT"/>
<protein>
    <submittedName>
        <fullName evidence="1">Uncharacterized protein</fullName>
    </submittedName>
</protein>
<accession>A0A1Y1IWY7</accession>